<dbReference type="AlphaFoldDB" id="A0A3A2Z5T2"/>
<feature type="domain" description="Fatty acid synthase meander beta sheet" evidence="5">
    <location>
        <begin position="23"/>
        <end position="106"/>
    </location>
</feature>
<gene>
    <name evidence="6" type="ORF">PHISCL_10956</name>
</gene>
<reference evidence="7" key="1">
    <citation type="submission" date="2017-02" db="EMBL/GenBank/DDBJ databases">
        <authorList>
            <person name="Tafer H."/>
            <person name="Lopandic K."/>
        </authorList>
    </citation>
    <scope>NUCLEOTIDE SEQUENCE [LARGE SCALE GENOMIC DNA]</scope>
    <source>
        <strain evidence="7">CBS 366.77</strain>
    </source>
</reference>
<dbReference type="InterPro" id="IPR040883">
    <property type="entry name" value="FAS_meander"/>
</dbReference>
<accession>A0A3A2Z5T2</accession>
<evidence type="ECO:0000313" key="7">
    <source>
        <dbReference type="Proteomes" id="UP000266188"/>
    </source>
</evidence>
<evidence type="ECO:0000256" key="4">
    <source>
        <dbReference type="ARBA" id="ARBA00048237"/>
    </source>
</evidence>
<dbReference type="GO" id="GO:0019171">
    <property type="term" value="F:(3R)-hydroxyacyl-[acyl-carrier-protein] dehydratase activity"/>
    <property type="evidence" value="ECO:0007669"/>
    <property type="project" value="InterPro"/>
</dbReference>
<keyword evidence="7" id="KW-1185">Reference proteome</keyword>
<dbReference type="Gene3D" id="3.30.1120.100">
    <property type="match status" value="1"/>
</dbReference>
<evidence type="ECO:0000256" key="2">
    <source>
        <dbReference type="ARBA" id="ARBA00022679"/>
    </source>
</evidence>
<feature type="non-terminal residue" evidence="6">
    <location>
        <position position="107"/>
    </location>
</feature>
<evidence type="ECO:0000313" key="6">
    <source>
        <dbReference type="EMBL" id="RJE16707.1"/>
    </source>
</evidence>
<comment type="caution">
    <text evidence="6">The sequence shown here is derived from an EMBL/GenBank/DDBJ whole genome shotgun (WGS) entry which is preliminary data.</text>
</comment>
<dbReference type="InterPro" id="IPR050830">
    <property type="entry name" value="Fungal_FAS"/>
</dbReference>
<dbReference type="EMBL" id="MVGC01003129">
    <property type="protein sequence ID" value="RJE16707.1"/>
    <property type="molecule type" value="Genomic_DNA"/>
</dbReference>
<evidence type="ECO:0000259" key="5">
    <source>
        <dbReference type="Pfam" id="PF17951"/>
    </source>
</evidence>
<protein>
    <recommendedName>
        <fullName evidence="1">fatty-acyl-CoA synthase system</fullName>
        <ecNumber evidence="1">2.3.1.86</ecNumber>
    </recommendedName>
</protein>
<dbReference type="PANTHER" id="PTHR10982">
    <property type="entry name" value="MALONYL COA-ACYL CARRIER PROTEIN TRANSACYLASE"/>
    <property type="match status" value="1"/>
</dbReference>
<sequence length="107" mass="11881">MDGLTISEDANKIGFRLSSSSSAKLPDLDHWLSLLAGRSYSWRHALFSADIFVQGHRFQTNPMRRIVAPTAGMYAEISSPDDPSKTTIIVREPYQSGKLVKTVEAKL</sequence>
<dbReference type="Proteomes" id="UP000266188">
    <property type="component" value="Unassembled WGS sequence"/>
</dbReference>
<dbReference type="EC" id="2.3.1.86" evidence="1"/>
<dbReference type="STRING" id="2070753.A0A3A2Z5T2"/>
<dbReference type="GO" id="GO:0004321">
    <property type="term" value="F:fatty-acyl-CoA synthase activity"/>
    <property type="evidence" value="ECO:0007669"/>
    <property type="project" value="UniProtKB-EC"/>
</dbReference>
<dbReference type="Pfam" id="PF17951">
    <property type="entry name" value="FAS_meander"/>
    <property type="match status" value="1"/>
</dbReference>
<name>A0A3A2Z5T2_9EURO</name>
<proteinExistence type="predicted"/>
<keyword evidence="3" id="KW-0511">Multifunctional enzyme</keyword>
<comment type="catalytic activity">
    <reaction evidence="4">
        <text>acetyl-CoA + n malonyl-CoA + 2n NADPH + 4n H(+) = a long-chain-acyl-CoA + n CoA + n CO2 + 2n NADP(+).</text>
        <dbReference type="EC" id="2.3.1.86"/>
    </reaction>
</comment>
<evidence type="ECO:0000256" key="1">
    <source>
        <dbReference type="ARBA" id="ARBA00012878"/>
    </source>
</evidence>
<evidence type="ECO:0000256" key="3">
    <source>
        <dbReference type="ARBA" id="ARBA00023268"/>
    </source>
</evidence>
<keyword evidence="2" id="KW-0808">Transferase</keyword>
<dbReference type="PANTHER" id="PTHR10982:SF21">
    <property type="entry name" value="FATTY ACID SYNTHASE SUBUNIT BETA"/>
    <property type="match status" value="1"/>
</dbReference>
<organism evidence="6 7">
    <name type="scientific">Aspergillus sclerotialis</name>
    <dbReference type="NCBI Taxonomy" id="2070753"/>
    <lineage>
        <taxon>Eukaryota</taxon>
        <taxon>Fungi</taxon>
        <taxon>Dikarya</taxon>
        <taxon>Ascomycota</taxon>
        <taxon>Pezizomycotina</taxon>
        <taxon>Eurotiomycetes</taxon>
        <taxon>Eurotiomycetidae</taxon>
        <taxon>Eurotiales</taxon>
        <taxon>Aspergillaceae</taxon>
        <taxon>Aspergillus</taxon>
        <taxon>Aspergillus subgen. Polypaecilum</taxon>
    </lineage>
</organism>